<protein>
    <submittedName>
        <fullName evidence="2">Low molecular weight phosphotyrosine protein phosphatase</fullName>
    </submittedName>
</protein>
<dbReference type="HOGENOM" id="CLU_1945198_0_0_4"/>
<dbReference type="KEGG" id="dar:Daro_2639"/>
<sequence length="129" mass="14364">MAEAIFNHLAPQGWLASSAGYQPAKDVHLRVISLLSRYAIPTHLLKPKPIEHVFIKPQKIITFCEDSALLNSVRSINGQDAVCWPVSDPEEATGTHDELDLAFLKSFRQLEFAIGELIDSLRLESQAAR</sequence>
<name>Q47CR2_DECAR</name>
<dbReference type="AlphaFoldDB" id="Q47CR2"/>
<proteinExistence type="predicted"/>
<dbReference type="eggNOG" id="COG0394">
    <property type="taxonomic scope" value="Bacteria"/>
</dbReference>
<dbReference type="EMBL" id="CP000089">
    <property type="protein sequence ID" value="AAZ47369.1"/>
    <property type="molecule type" value="Genomic_DNA"/>
</dbReference>
<accession>Q47CR2</accession>
<feature type="domain" description="Phosphotyrosine protein phosphatase I" evidence="1">
    <location>
        <begin position="1"/>
        <end position="120"/>
    </location>
</feature>
<dbReference type="STRING" id="159087.Daro_2639"/>
<gene>
    <name evidence="2" type="ordered locus">Daro_2639</name>
</gene>
<evidence type="ECO:0000259" key="1">
    <source>
        <dbReference type="SMART" id="SM00226"/>
    </source>
</evidence>
<dbReference type="Gene3D" id="3.40.50.2300">
    <property type="match status" value="1"/>
</dbReference>
<dbReference type="SUPFAM" id="SSF52788">
    <property type="entry name" value="Phosphotyrosine protein phosphatases I"/>
    <property type="match status" value="1"/>
</dbReference>
<dbReference type="SMART" id="SM00226">
    <property type="entry name" value="LMWPc"/>
    <property type="match status" value="1"/>
</dbReference>
<dbReference type="InterPro" id="IPR036196">
    <property type="entry name" value="Ptyr_pPase_sf"/>
</dbReference>
<evidence type="ECO:0000313" key="2">
    <source>
        <dbReference type="EMBL" id="AAZ47369.1"/>
    </source>
</evidence>
<organism evidence="2">
    <name type="scientific">Dechloromonas aromatica (strain RCB)</name>
    <dbReference type="NCBI Taxonomy" id="159087"/>
    <lineage>
        <taxon>Bacteria</taxon>
        <taxon>Pseudomonadati</taxon>
        <taxon>Pseudomonadota</taxon>
        <taxon>Betaproteobacteria</taxon>
        <taxon>Rhodocyclales</taxon>
        <taxon>Azonexaceae</taxon>
        <taxon>Dechloromonas</taxon>
    </lineage>
</organism>
<dbReference type="InterPro" id="IPR023485">
    <property type="entry name" value="Ptyr_pPase"/>
</dbReference>
<reference evidence="2" key="1">
    <citation type="submission" date="2005-08" db="EMBL/GenBank/DDBJ databases">
        <title>Complete sequence of Dechloromonas aromatica RCB.</title>
        <authorList>
            <person name="Salinero K.K."/>
            <person name="Copeland A."/>
            <person name="Lucas S."/>
            <person name="Lapidus A."/>
            <person name="Barry K."/>
            <person name="Detter J.C."/>
            <person name="Glavina T."/>
            <person name="Hammon N."/>
            <person name="Israni S."/>
            <person name="Pitluck S."/>
            <person name="Di Bartolo G."/>
            <person name="Trong S."/>
            <person name="Schmutz J."/>
            <person name="Larimer F."/>
            <person name="Land M."/>
            <person name="Ivanova N."/>
            <person name="Richardson P."/>
        </authorList>
    </citation>
    <scope>NUCLEOTIDE SEQUENCE</scope>
    <source>
        <strain evidence="2">RCB</strain>
    </source>
</reference>